<evidence type="ECO:0008006" key="4">
    <source>
        <dbReference type="Google" id="ProtNLM"/>
    </source>
</evidence>
<dbReference type="Proteomes" id="UP001530293">
    <property type="component" value="Unassembled WGS sequence"/>
</dbReference>
<dbReference type="EMBL" id="JALLBG020000117">
    <property type="protein sequence ID" value="KAL3763707.1"/>
    <property type="molecule type" value="Genomic_DNA"/>
</dbReference>
<feature type="region of interest" description="Disordered" evidence="1">
    <location>
        <begin position="300"/>
        <end position="325"/>
    </location>
</feature>
<organism evidence="2 3">
    <name type="scientific">Discostella pseudostelligera</name>
    <dbReference type="NCBI Taxonomy" id="259834"/>
    <lineage>
        <taxon>Eukaryota</taxon>
        <taxon>Sar</taxon>
        <taxon>Stramenopiles</taxon>
        <taxon>Ochrophyta</taxon>
        <taxon>Bacillariophyta</taxon>
        <taxon>Coscinodiscophyceae</taxon>
        <taxon>Thalassiosirophycidae</taxon>
        <taxon>Stephanodiscales</taxon>
        <taxon>Stephanodiscaceae</taxon>
        <taxon>Discostella</taxon>
    </lineage>
</organism>
<evidence type="ECO:0000313" key="3">
    <source>
        <dbReference type="Proteomes" id="UP001530293"/>
    </source>
</evidence>
<evidence type="ECO:0000256" key="1">
    <source>
        <dbReference type="SAM" id="MobiDB-lite"/>
    </source>
</evidence>
<gene>
    <name evidence="2" type="ORF">ACHAWU_008029</name>
</gene>
<dbReference type="AlphaFoldDB" id="A0ABD3MJA7"/>
<sequence>MGKCVAVNSTQKYAGQNSIFAEYCYDNDEYRDLLEPWFLQTMESFDTPTKRLKYAKECMLAMNSDDDNCPFILSDLSFEQFSDYLDRRTSRRGKNKGKEDSLGMATIEQAKSALRNLYRFSKYEMSDSMDVLLKQYLSGKKRDIAEKKKISGDYARVGKAKMDFKVYEKLCELFLKEEGEEFIFARCFLALEWNLMARSENIVHANVLHISWDNDSLVFRFVKTKNDQTGRNKDQRWHVYATPENPTTCPVLAMACYLFANPGILSSSSSFAADIDDNEAALGESMELGEDSMELEADGMDEDGSEDGVDTAPIDGHRRSTMHSGRLFPGGNQYDRFMDCLHRIIDKHRDAFYSLGITAGDLGSHSARKGACSYASAGSTVSPPIVSICLRAMWSMGQVKERYLQYEKAGDQYLGRVVSGLDVNSVAFAVSPPFFDADEEMRVQIDTLLKGYLVGGEHLPAGVYRIFYYCLASLCYHHEFLSSTLHRKSKLQASPFFSAMPQYALSSATIKFPWEKTASTPIFTGIPPHISLLAQVEQLKLELAKNRDEVLAGFKAELDDRHIGSQNHFDKEAICALLTEMHTDMINGFEKFGRNAANMVRECSGVDDVILQQMSGGAGDTEEQADSTITMRGQSGTHKFQVFFGKDGIISRVPTDFVFPEMTLCTLITFWFCGNPRKKIIPLKMLSAREIANVKERPKLTKMKAMMKAVQLGATQLGVWGGQSKWEVADSVRLFESVEHLFDYPAKNGKIRRCRQISWITVQNLYSDTFGKKFATQLKG</sequence>
<reference evidence="2 3" key="1">
    <citation type="submission" date="2024-10" db="EMBL/GenBank/DDBJ databases">
        <title>Updated reference genomes for cyclostephanoid diatoms.</title>
        <authorList>
            <person name="Roberts W.R."/>
            <person name="Alverson A.J."/>
        </authorList>
    </citation>
    <scope>NUCLEOTIDE SEQUENCE [LARGE SCALE GENOMIC DNA]</scope>
    <source>
        <strain evidence="2 3">AJA232-27</strain>
    </source>
</reference>
<dbReference type="Gene3D" id="1.10.443.10">
    <property type="entry name" value="Intergrase catalytic core"/>
    <property type="match status" value="1"/>
</dbReference>
<comment type="caution">
    <text evidence="2">The sequence shown here is derived from an EMBL/GenBank/DDBJ whole genome shotgun (WGS) entry which is preliminary data.</text>
</comment>
<feature type="compositionally biased region" description="Acidic residues" evidence="1">
    <location>
        <begin position="300"/>
        <end position="309"/>
    </location>
</feature>
<dbReference type="InterPro" id="IPR013762">
    <property type="entry name" value="Integrase-like_cat_sf"/>
</dbReference>
<evidence type="ECO:0000313" key="2">
    <source>
        <dbReference type="EMBL" id="KAL3763707.1"/>
    </source>
</evidence>
<proteinExistence type="predicted"/>
<protein>
    <recommendedName>
        <fullName evidence="4">Ndc10 domain-containing protein</fullName>
    </recommendedName>
</protein>
<name>A0ABD3MJA7_9STRA</name>
<keyword evidence="3" id="KW-1185">Reference proteome</keyword>
<accession>A0ABD3MJA7</accession>